<feature type="signal peptide" evidence="6">
    <location>
        <begin position="1"/>
        <end position="27"/>
    </location>
</feature>
<comment type="subcellular location">
    <subcellularLocation>
        <location evidence="1">Cell outer membrane</location>
    </subcellularLocation>
</comment>
<comment type="similarity">
    <text evidence="2">Belongs to the MipA/OmpV family.</text>
</comment>
<evidence type="ECO:0000313" key="7">
    <source>
        <dbReference type="EMBL" id="NID03342.1"/>
    </source>
</evidence>
<accession>A0ABX0Q0Y1</accession>
<proteinExistence type="inferred from homology"/>
<evidence type="ECO:0000256" key="5">
    <source>
        <dbReference type="ARBA" id="ARBA00023237"/>
    </source>
</evidence>
<name>A0ABX0Q0Y1_9GAMM</name>
<dbReference type="Pfam" id="PF06629">
    <property type="entry name" value="MipA"/>
    <property type="match status" value="1"/>
</dbReference>
<dbReference type="PANTHER" id="PTHR38776:SF1">
    <property type="entry name" value="MLTA-INTERACTING PROTEIN-RELATED"/>
    <property type="match status" value="1"/>
</dbReference>
<reference evidence="7 8" key="1">
    <citation type="journal article" date="2011" name="Curr. Microbiol.">
        <title>Luteibacter jiangsuensis sp. nov.: a methamidophos-degrading bacterium isolated from a methamidophos-manufacturing factory.</title>
        <authorList>
            <person name="Wang L."/>
            <person name="Wang G.L."/>
            <person name="Li S.P."/>
            <person name="Jiang J.D."/>
        </authorList>
    </citation>
    <scope>NUCLEOTIDE SEQUENCE [LARGE SCALE GENOMIC DNA]</scope>
    <source>
        <strain evidence="7 8">CGMCC 1.10133</strain>
    </source>
</reference>
<dbReference type="RefSeq" id="WP_167122005.1">
    <property type="nucleotide sequence ID" value="NZ_JAAQQR010000001.1"/>
</dbReference>
<evidence type="ECO:0000256" key="6">
    <source>
        <dbReference type="SAM" id="SignalP"/>
    </source>
</evidence>
<keyword evidence="3 6" id="KW-0732">Signal</keyword>
<evidence type="ECO:0000256" key="4">
    <source>
        <dbReference type="ARBA" id="ARBA00023136"/>
    </source>
</evidence>
<evidence type="ECO:0000256" key="3">
    <source>
        <dbReference type="ARBA" id="ARBA00022729"/>
    </source>
</evidence>
<dbReference type="Proteomes" id="UP001429601">
    <property type="component" value="Unassembled WGS sequence"/>
</dbReference>
<feature type="chain" id="PRO_5045932083" evidence="6">
    <location>
        <begin position="28"/>
        <end position="265"/>
    </location>
</feature>
<sequence length="265" mass="28512">MRPSFLRARHAAVALLGCAAFVPAVFAQDTAHGDIGIGVVSRPEYIGSDRRQANAVPVLRVDLPTPYAYLGNRYGGNSLQFGFTPLNTGGWVGGISLSYQNIAPRKTSDDDYLRGLQDIDRSVLGGFLLGYRFRPGGLVSLRSDTDLSGHGQGTTLTLAAQQVFPLSDRFAIVAGPRVVWGNRQHNTTYFGVDTAKTPQTTLPGYRAPAGFQEYSLNIGLRYATEGDWVLGGGISAGTLMANVKDSPLVQKESQVTVSLYAGWHF</sequence>
<evidence type="ECO:0000256" key="1">
    <source>
        <dbReference type="ARBA" id="ARBA00004442"/>
    </source>
</evidence>
<dbReference type="EMBL" id="JAAQQR010000001">
    <property type="protein sequence ID" value="NID03342.1"/>
    <property type="molecule type" value="Genomic_DNA"/>
</dbReference>
<gene>
    <name evidence="7" type="ORF">HBF26_00475</name>
</gene>
<dbReference type="PANTHER" id="PTHR38776">
    <property type="entry name" value="MLTA-INTERACTING PROTEIN-RELATED"/>
    <property type="match status" value="1"/>
</dbReference>
<organism evidence="7 8">
    <name type="scientific">Luteibacter jiangsuensis</name>
    <dbReference type="NCBI Taxonomy" id="637577"/>
    <lineage>
        <taxon>Bacteria</taxon>
        <taxon>Pseudomonadati</taxon>
        <taxon>Pseudomonadota</taxon>
        <taxon>Gammaproteobacteria</taxon>
        <taxon>Lysobacterales</taxon>
        <taxon>Rhodanobacteraceae</taxon>
        <taxon>Luteibacter</taxon>
    </lineage>
</organism>
<protein>
    <submittedName>
        <fullName evidence="7">MipA/OmpV family protein</fullName>
    </submittedName>
</protein>
<keyword evidence="8" id="KW-1185">Reference proteome</keyword>
<evidence type="ECO:0000256" key="2">
    <source>
        <dbReference type="ARBA" id="ARBA00005722"/>
    </source>
</evidence>
<evidence type="ECO:0000313" key="8">
    <source>
        <dbReference type="Proteomes" id="UP001429601"/>
    </source>
</evidence>
<dbReference type="InterPro" id="IPR010583">
    <property type="entry name" value="MipA"/>
</dbReference>
<keyword evidence="5" id="KW-0998">Cell outer membrane</keyword>
<comment type="caution">
    <text evidence="7">The sequence shown here is derived from an EMBL/GenBank/DDBJ whole genome shotgun (WGS) entry which is preliminary data.</text>
</comment>
<keyword evidence="4" id="KW-0472">Membrane</keyword>